<comment type="subcellular location">
    <subcellularLocation>
        <location evidence="1">Nucleus</location>
    </subcellularLocation>
</comment>
<dbReference type="OrthoDB" id="5419315at2759"/>
<protein>
    <recommendedName>
        <fullName evidence="4">Zn(2)-C6 fungal-type domain-containing protein</fullName>
    </recommendedName>
</protein>
<dbReference type="EMBL" id="MCGR01000024">
    <property type="protein sequence ID" value="ORY80656.1"/>
    <property type="molecule type" value="Genomic_DNA"/>
</dbReference>
<feature type="region of interest" description="Disordered" evidence="3">
    <location>
        <begin position="55"/>
        <end position="89"/>
    </location>
</feature>
<dbReference type="CDD" id="cd00067">
    <property type="entry name" value="GAL4"/>
    <property type="match status" value="1"/>
</dbReference>
<comment type="caution">
    <text evidence="5">The sequence shown here is derived from an EMBL/GenBank/DDBJ whole genome shotgun (WGS) entry which is preliminary data.</text>
</comment>
<keyword evidence="6" id="KW-1185">Reference proteome</keyword>
<dbReference type="PANTHER" id="PTHR37534">
    <property type="entry name" value="TRANSCRIPTIONAL ACTIVATOR PROTEIN UGA3"/>
    <property type="match status" value="1"/>
</dbReference>
<dbReference type="SMART" id="SM00066">
    <property type="entry name" value="GAL4"/>
    <property type="match status" value="1"/>
</dbReference>
<evidence type="ECO:0000256" key="1">
    <source>
        <dbReference type="ARBA" id="ARBA00004123"/>
    </source>
</evidence>
<dbReference type="PROSITE" id="PS50048">
    <property type="entry name" value="ZN2_CY6_FUNGAL_2"/>
    <property type="match status" value="1"/>
</dbReference>
<feature type="domain" description="Zn(2)-C6 fungal-type" evidence="4">
    <location>
        <begin position="23"/>
        <end position="54"/>
    </location>
</feature>
<keyword evidence="2" id="KW-0539">Nucleus</keyword>
<dbReference type="Proteomes" id="UP000193467">
    <property type="component" value="Unassembled WGS sequence"/>
</dbReference>
<dbReference type="Gene3D" id="4.10.240.10">
    <property type="entry name" value="Zn(2)-C6 fungal-type DNA-binding domain"/>
    <property type="match status" value="1"/>
</dbReference>
<dbReference type="InParanoid" id="A0A1Y2FBE6"/>
<dbReference type="InterPro" id="IPR036864">
    <property type="entry name" value="Zn2-C6_fun-type_DNA-bd_sf"/>
</dbReference>
<evidence type="ECO:0000313" key="6">
    <source>
        <dbReference type="Proteomes" id="UP000193467"/>
    </source>
</evidence>
<evidence type="ECO:0000256" key="3">
    <source>
        <dbReference type="SAM" id="MobiDB-lite"/>
    </source>
</evidence>
<dbReference type="Pfam" id="PF11951">
    <property type="entry name" value="Fungal_trans_2"/>
    <property type="match status" value="1"/>
</dbReference>
<dbReference type="GO" id="GO:0000981">
    <property type="term" value="F:DNA-binding transcription factor activity, RNA polymerase II-specific"/>
    <property type="evidence" value="ECO:0007669"/>
    <property type="project" value="InterPro"/>
</dbReference>
<dbReference type="GO" id="GO:0008270">
    <property type="term" value="F:zinc ion binding"/>
    <property type="evidence" value="ECO:0007669"/>
    <property type="project" value="InterPro"/>
</dbReference>
<reference evidence="5 6" key="1">
    <citation type="submission" date="2016-07" db="EMBL/GenBank/DDBJ databases">
        <title>Pervasive Adenine N6-methylation of Active Genes in Fungi.</title>
        <authorList>
            <consortium name="DOE Joint Genome Institute"/>
            <person name="Mondo S.J."/>
            <person name="Dannebaum R.O."/>
            <person name="Kuo R.C."/>
            <person name="Labutti K."/>
            <person name="Haridas S."/>
            <person name="Kuo A."/>
            <person name="Salamov A."/>
            <person name="Ahrendt S.R."/>
            <person name="Lipzen A."/>
            <person name="Sullivan W."/>
            <person name="Andreopoulos W.B."/>
            <person name="Clum A."/>
            <person name="Lindquist E."/>
            <person name="Daum C."/>
            <person name="Ramamoorthy G.K."/>
            <person name="Gryganskyi A."/>
            <person name="Culley D."/>
            <person name="Magnuson J.K."/>
            <person name="James T.Y."/>
            <person name="O'Malley M.A."/>
            <person name="Stajich J.E."/>
            <person name="Spatafora J.W."/>
            <person name="Visel A."/>
            <person name="Grigoriev I.V."/>
        </authorList>
    </citation>
    <scope>NUCLEOTIDE SEQUENCE [LARGE SCALE GENOMIC DNA]</scope>
    <source>
        <strain evidence="5 6">62-1032</strain>
    </source>
</reference>
<proteinExistence type="predicted"/>
<accession>A0A1Y2FBE6</accession>
<gene>
    <name evidence="5" type="ORF">BCR35DRAFT_325128</name>
</gene>
<name>A0A1Y2FBE6_9BASI</name>
<evidence type="ECO:0000256" key="2">
    <source>
        <dbReference type="ARBA" id="ARBA00023242"/>
    </source>
</evidence>
<dbReference type="InterPro" id="IPR001138">
    <property type="entry name" value="Zn2Cys6_DnaBD"/>
</dbReference>
<dbReference type="STRING" id="106004.A0A1Y2FBE6"/>
<dbReference type="PROSITE" id="PS00463">
    <property type="entry name" value="ZN2_CY6_FUNGAL_1"/>
    <property type="match status" value="1"/>
</dbReference>
<dbReference type="SUPFAM" id="SSF57701">
    <property type="entry name" value="Zn2/Cys6 DNA-binding domain"/>
    <property type="match status" value="1"/>
</dbReference>
<organism evidence="5 6">
    <name type="scientific">Leucosporidium creatinivorum</name>
    <dbReference type="NCBI Taxonomy" id="106004"/>
    <lineage>
        <taxon>Eukaryota</taxon>
        <taxon>Fungi</taxon>
        <taxon>Dikarya</taxon>
        <taxon>Basidiomycota</taxon>
        <taxon>Pucciniomycotina</taxon>
        <taxon>Microbotryomycetes</taxon>
        <taxon>Leucosporidiales</taxon>
        <taxon>Leucosporidium</taxon>
    </lineage>
</organism>
<dbReference type="Pfam" id="PF00172">
    <property type="entry name" value="Zn_clus"/>
    <property type="match status" value="1"/>
</dbReference>
<evidence type="ECO:0000313" key="5">
    <source>
        <dbReference type="EMBL" id="ORY80656.1"/>
    </source>
</evidence>
<dbReference type="GO" id="GO:0005634">
    <property type="term" value="C:nucleus"/>
    <property type="evidence" value="ECO:0007669"/>
    <property type="project" value="UniProtKB-SubCell"/>
</dbReference>
<evidence type="ECO:0000259" key="4">
    <source>
        <dbReference type="PROSITE" id="PS50048"/>
    </source>
</evidence>
<dbReference type="AlphaFoldDB" id="A0A1Y2FBE6"/>
<sequence>MEAKKGAQKVKRAAPAFARTARGCKMCRTRRKKCDERYSALGVCGRCEKGGFQCDGPGVSTSTTPYTSRPPPIAPPSHSALPPLPSAPIPPFDQPHLPPLPPPYPTIFPAFLSTSSTPPSYPHPAPLPLPRPPPPLSFTAEPLYDPPLLADSAYSPSIQSFFDSLQPAVDPSAFVWATSPAPGGSGSPRLSTGSQEGSVMEQGVATHVADSELTEDALQEAQALPIYAALSDAFLTSLPPPVRDIVKRRIMDVAFSNSLSKSASIALCLLYQARSLPDDAGDQARERLIRQSTTYFDRAATRLTTTTAIPLEAQMLATLDLYLHALESNGSAAGYSVLLLADHWVTSSLGRPKLDLTTLEGLNNILFRSMAHIDILRCLCLGGRRTLFDLVGAPGSSPLPSILSSNPSEIISSEACEGTKGVPTGLILCIAATCNLAMEEEGMEENEWRRRGEEIERCIKGWKPVVITPERLAGEEGIKVLDDFATHEMWRYAALIHLYQSIFHYGPLQPSILTSLSQLLTFGSRHSASILALDSPSPSTPTLNAHSHLPTCGAVERACPWFFAATVALDGKDREMCKEALGRGRPETLAQSNLAAAERLWELSDERGWPVSDWRSALAREGRYVAFL</sequence>
<dbReference type="PANTHER" id="PTHR37534:SF46">
    <property type="entry name" value="ZN(II)2CYS6 TRANSCRIPTION FACTOR (EUROFUNG)"/>
    <property type="match status" value="1"/>
</dbReference>
<dbReference type="InterPro" id="IPR021858">
    <property type="entry name" value="Fun_TF"/>
</dbReference>